<evidence type="ECO:0000256" key="5">
    <source>
        <dbReference type="ARBA" id="ARBA00023002"/>
    </source>
</evidence>
<evidence type="ECO:0000259" key="10">
    <source>
        <dbReference type="SMART" id="SM01060"/>
    </source>
</evidence>
<dbReference type="EC" id="1.11.1.-" evidence="7"/>
<evidence type="ECO:0000256" key="4">
    <source>
        <dbReference type="ARBA" id="ARBA00022723"/>
    </source>
</evidence>
<dbReference type="InterPro" id="IPR024168">
    <property type="entry name" value="Catalase_SrpA-type_pred"/>
</dbReference>
<dbReference type="PANTHER" id="PTHR11465">
    <property type="entry name" value="CATALASE"/>
    <property type="match status" value="1"/>
</dbReference>
<evidence type="ECO:0000256" key="2">
    <source>
        <dbReference type="ARBA" id="ARBA00022559"/>
    </source>
</evidence>
<evidence type="ECO:0000256" key="7">
    <source>
        <dbReference type="PIRNR" id="PIRNR000296"/>
    </source>
</evidence>
<keyword evidence="3 7" id="KW-0349">Heme</keyword>
<keyword evidence="9" id="KW-1133">Transmembrane helix</keyword>
<gene>
    <name evidence="11" type="ORF">WAT24_16215</name>
</gene>
<keyword evidence="5 7" id="KW-0560">Oxidoreductase</keyword>
<evidence type="ECO:0000313" key="11">
    <source>
        <dbReference type="EMBL" id="MEI7038301.1"/>
    </source>
</evidence>
<feature type="domain" description="Catalase core" evidence="10">
    <location>
        <begin position="46"/>
        <end position="366"/>
    </location>
</feature>
<dbReference type="CDD" id="cd08153">
    <property type="entry name" value="srpA_like"/>
    <property type="match status" value="1"/>
</dbReference>
<evidence type="ECO:0000256" key="8">
    <source>
        <dbReference type="SAM" id="MobiDB-lite"/>
    </source>
</evidence>
<comment type="caution">
    <text evidence="11">The sequence shown here is derived from an EMBL/GenBank/DDBJ whole genome shotgun (WGS) entry which is preliminary data.</text>
</comment>
<dbReference type="PROSITE" id="PS51402">
    <property type="entry name" value="CATALASE_3"/>
    <property type="match status" value="1"/>
</dbReference>
<dbReference type="SMART" id="SM01060">
    <property type="entry name" value="Catalase"/>
    <property type="match status" value="1"/>
</dbReference>
<protein>
    <recommendedName>
        <fullName evidence="7">Catalase-related peroxidase</fullName>
        <ecNumber evidence="7">1.11.1.-</ecNumber>
    </recommendedName>
</protein>
<name>A0ABU8JFE3_9GAMM</name>
<proteinExistence type="inferred from homology"/>
<dbReference type="PIRSF" id="PIRSF000296">
    <property type="entry name" value="SrpA"/>
    <property type="match status" value="1"/>
</dbReference>
<dbReference type="InterPro" id="IPR020835">
    <property type="entry name" value="Catalase_sf"/>
</dbReference>
<dbReference type="PRINTS" id="PR00067">
    <property type="entry name" value="CATALASE"/>
</dbReference>
<evidence type="ECO:0000313" key="12">
    <source>
        <dbReference type="Proteomes" id="UP001381174"/>
    </source>
</evidence>
<dbReference type="Proteomes" id="UP001381174">
    <property type="component" value="Unassembled WGS sequence"/>
</dbReference>
<sequence>MSEYGTAFPIRTPRSGMLWRLALIGAVVAALAAAFAYVGGWLTPRRLTPGRIVDTFEQVAGRHPGFRRNHAKGVCVTGYFEGSGAASAYSRTALFGAGQRTPVGRFALPGGNPYAPDASVPIRSPALRFTLADGEQWRTGMNSMPVFPVATPQAFYEQLRASRPDPRTGKPDPGRMRAFFAAHPETRAFRAWASTARPSASYATEAYNALDAFYFVDADGRRHAVRWGVVPEAAGRPDAVGPAGPDGLAQDLVRRLAQGPLRWHLRVTLAAPGDLTDDASRAWPADRPQLDAGTLVLERTEPQDAGPCRDVNYDPLVLPQGIEASDDPLLPARSAVYADSHERRTGEETGVSPPRTAPPTPAREPRA</sequence>
<dbReference type="EMBL" id="JBBBNY010000020">
    <property type="protein sequence ID" value="MEI7038301.1"/>
    <property type="molecule type" value="Genomic_DNA"/>
</dbReference>
<keyword evidence="6 7" id="KW-0408">Iron</keyword>
<keyword evidence="4 7" id="KW-0479">Metal-binding</keyword>
<feature type="transmembrane region" description="Helical" evidence="9">
    <location>
        <begin position="21"/>
        <end position="42"/>
    </location>
</feature>
<keyword evidence="9" id="KW-0472">Membrane</keyword>
<dbReference type="Pfam" id="PF00199">
    <property type="entry name" value="Catalase"/>
    <property type="match status" value="1"/>
</dbReference>
<dbReference type="SUPFAM" id="SSF56634">
    <property type="entry name" value="Heme-dependent catalase-like"/>
    <property type="match status" value="1"/>
</dbReference>
<comment type="cofactor">
    <cofactor evidence="7">
        <name>heme</name>
        <dbReference type="ChEBI" id="CHEBI:30413"/>
    </cofactor>
</comment>
<feature type="region of interest" description="Disordered" evidence="8">
    <location>
        <begin position="322"/>
        <end position="367"/>
    </location>
</feature>
<evidence type="ECO:0000256" key="3">
    <source>
        <dbReference type="ARBA" id="ARBA00022617"/>
    </source>
</evidence>
<comment type="function">
    <text evidence="7">Has an organic peroxide-dependent peroxidase activity.</text>
</comment>
<dbReference type="Gene3D" id="1.20.1280.120">
    <property type="match status" value="1"/>
</dbReference>
<dbReference type="InterPro" id="IPR018028">
    <property type="entry name" value="Catalase"/>
</dbReference>
<comment type="similarity">
    <text evidence="1 7">Belongs to the catalase family.</text>
</comment>
<dbReference type="InterPro" id="IPR011614">
    <property type="entry name" value="Catalase_core"/>
</dbReference>
<dbReference type="RefSeq" id="WP_336808941.1">
    <property type="nucleotide sequence ID" value="NZ_JBBBNY010000020.1"/>
</dbReference>
<organism evidence="11 12">
    <name type="scientific">Fulvimonas yonginensis</name>
    <dbReference type="NCBI Taxonomy" id="1495200"/>
    <lineage>
        <taxon>Bacteria</taxon>
        <taxon>Pseudomonadati</taxon>
        <taxon>Pseudomonadota</taxon>
        <taxon>Gammaproteobacteria</taxon>
        <taxon>Lysobacterales</taxon>
        <taxon>Rhodanobacteraceae</taxon>
        <taxon>Fulvimonas</taxon>
    </lineage>
</organism>
<dbReference type="PANTHER" id="PTHR11465:SF9">
    <property type="entry name" value="CATALASE"/>
    <property type="match status" value="1"/>
</dbReference>
<evidence type="ECO:0000256" key="9">
    <source>
        <dbReference type="SAM" id="Phobius"/>
    </source>
</evidence>
<feature type="compositionally biased region" description="Pro residues" evidence="8">
    <location>
        <begin position="355"/>
        <end position="367"/>
    </location>
</feature>
<keyword evidence="9" id="KW-0812">Transmembrane</keyword>
<reference evidence="11 12" key="1">
    <citation type="journal article" date="2014" name="Int. J. Syst. Evol. Microbiol.">
        <title>Fulvimonas yonginensis sp. nov., isolated from greenhouse soil, and emended description of the genus Fulvimonas.</title>
        <authorList>
            <person name="Ahn J.H."/>
            <person name="Kim S.J."/>
            <person name="Weon H.Y."/>
            <person name="Hong S.B."/>
            <person name="Seok S.J."/>
            <person name="Kwon S.W."/>
        </authorList>
    </citation>
    <scope>NUCLEOTIDE SEQUENCE [LARGE SCALE GENOMIC DNA]</scope>
    <source>
        <strain evidence="11 12">KACC 16952</strain>
    </source>
</reference>
<accession>A0ABU8JFE3</accession>
<dbReference type="Gene3D" id="2.40.180.10">
    <property type="entry name" value="Catalase core domain"/>
    <property type="match status" value="1"/>
</dbReference>
<dbReference type="GO" id="GO:0004601">
    <property type="term" value="F:peroxidase activity"/>
    <property type="evidence" value="ECO:0007669"/>
    <property type="project" value="UniProtKB-KW"/>
</dbReference>
<keyword evidence="2 7" id="KW-0575">Peroxidase</keyword>
<evidence type="ECO:0000256" key="6">
    <source>
        <dbReference type="ARBA" id="ARBA00023004"/>
    </source>
</evidence>
<keyword evidence="12" id="KW-1185">Reference proteome</keyword>
<evidence type="ECO:0000256" key="1">
    <source>
        <dbReference type="ARBA" id="ARBA00005329"/>
    </source>
</evidence>